<accession>A0A1C3EHV0</accession>
<dbReference type="RefSeq" id="WP_068847391.1">
    <property type="nucleotide sequence ID" value="NZ_LYDR01000063.1"/>
</dbReference>
<evidence type="ECO:0000313" key="2">
    <source>
        <dbReference type="Proteomes" id="UP000094828"/>
    </source>
</evidence>
<keyword evidence="2" id="KW-1185">Reference proteome</keyword>
<gene>
    <name evidence="1" type="ORF">A6X21_21055</name>
</gene>
<comment type="caution">
    <text evidence="1">The sequence shown here is derived from an EMBL/GenBank/DDBJ whole genome shotgun (WGS) entry which is preliminary data.</text>
</comment>
<dbReference type="STRING" id="1841610.A6X21_21055"/>
<protein>
    <submittedName>
        <fullName evidence="1">Uncharacterized protein</fullName>
    </submittedName>
</protein>
<name>A0A1C3EHV0_9PLAN</name>
<organism evidence="1 2">
    <name type="scientific">Planctopirus hydrillae</name>
    <dbReference type="NCBI Taxonomy" id="1841610"/>
    <lineage>
        <taxon>Bacteria</taxon>
        <taxon>Pseudomonadati</taxon>
        <taxon>Planctomycetota</taxon>
        <taxon>Planctomycetia</taxon>
        <taxon>Planctomycetales</taxon>
        <taxon>Planctomycetaceae</taxon>
        <taxon>Planctopirus</taxon>
    </lineage>
</organism>
<dbReference type="EMBL" id="LYDR01000063">
    <property type="protein sequence ID" value="ODA32811.1"/>
    <property type="molecule type" value="Genomic_DNA"/>
</dbReference>
<reference evidence="1 2" key="1">
    <citation type="submission" date="2016-05" db="EMBL/GenBank/DDBJ databases">
        <title>Genomic and physiological characterization of Planctopirus sp. isolated from fresh water lake.</title>
        <authorList>
            <person name="Subhash Y."/>
            <person name="Ramana C."/>
        </authorList>
    </citation>
    <scope>NUCLEOTIDE SEQUENCE [LARGE SCALE GENOMIC DNA]</scope>
    <source>
        <strain evidence="1 2">JC280</strain>
    </source>
</reference>
<sequence length="258" mass="28459">MSTAHASASSEQELISIAQEAVSQCNWTVGECAAQWTVKFAKGRTDADFANLVHLSPDQVFQRRRVWETFGDVRGQYPHLKWSHFYSAVAWDDAAECLQWADEIQATVAEMKAWRRAQRGEDLSLPADDEPYMLLAGEPVAVRMPIDGEEAPFDGAVPGNGSGMQADPTASSFARETGDYAPFNAGAMTVPDKASSHDERVPPSAEQIFKRLTSTCEKFSALLSDEVISEFQYLDGKSQLRLVKAFETLMEKMQPIAG</sequence>
<proteinExistence type="predicted"/>
<evidence type="ECO:0000313" key="1">
    <source>
        <dbReference type="EMBL" id="ODA32811.1"/>
    </source>
</evidence>
<dbReference type="Proteomes" id="UP000094828">
    <property type="component" value="Unassembled WGS sequence"/>
</dbReference>
<dbReference type="AlphaFoldDB" id="A0A1C3EHV0"/>
<dbReference type="OrthoDB" id="264328at2"/>